<proteinExistence type="inferred from homology"/>
<dbReference type="GO" id="GO:0015418">
    <property type="term" value="F:ABC-type quaternary ammonium compound transporting activity"/>
    <property type="evidence" value="ECO:0007669"/>
    <property type="project" value="UniProtKB-EC"/>
</dbReference>
<comment type="caution">
    <text evidence="12">The sequence shown here is derived from an EMBL/GenBank/DDBJ whole genome shotgun (WGS) entry which is preliminary data.</text>
</comment>
<dbReference type="InterPro" id="IPR027417">
    <property type="entry name" value="P-loop_NTPase"/>
</dbReference>
<comment type="subcellular location">
    <subcellularLocation>
        <location evidence="9">Cell inner membrane</location>
        <topology evidence="9">Peripheral membrane protein</topology>
    </subcellularLocation>
</comment>
<feature type="domain" description="ABC transporter" evidence="10">
    <location>
        <begin position="2"/>
        <end position="237"/>
    </location>
</feature>
<evidence type="ECO:0000259" key="10">
    <source>
        <dbReference type="PROSITE" id="PS50893"/>
    </source>
</evidence>
<dbReference type="Gene3D" id="3.40.50.300">
    <property type="entry name" value="P-loop containing nucleotide triphosphate hydrolases"/>
    <property type="match status" value="1"/>
</dbReference>
<keyword evidence="13" id="KW-1185">Reference proteome</keyword>
<accession>A0A419SQK5</accession>
<evidence type="ECO:0000313" key="12">
    <source>
        <dbReference type="EMBL" id="RKD26772.1"/>
    </source>
</evidence>
<keyword evidence="7 8" id="KW-0129">CBS domain</keyword>
<dbReference type="InterPro" id="IPR017871">
    <property type="entry name" value="ABC_transporter-like_CS"/>
</dbReference>
<protein>
    <recommendedName>
        <fullName evidence="9">Quaternary amine transport ATP-binding protein</fullName>
        <ecNumber evidence="9">7.6.2.9</ecNumber>
    </recommendedName>
</protein>
<dbReference type="InterPro" id="IPR046342">
    <property type="entry name" value="CBS_dom_sf"/>
</dbReference>
<dbReference type="SUPFAM" id="SSF52540">
    <property type="entry name" value="P-loop containing nucleoside triphosphate hydrolases"/>
    <property type="match status" value="1"/>
</dbReference>
<dbReference type="CDD" id="cd03295">
    <property type="entry name" value="ABC_OpuCA_Osmoprotection"/>
    <property type="match status" value="1"/>
</dbReference>
<dbReference type="SUPFAM" id="SSF54631">
    <property type="entry name" value="CBS-domain pair"/>
    <property type="match status" value="1"/>
</dbReference>
<dbReference type="PANTHER" id="PTHR43117:SF4">
    <property type="entry name" value="OSMOPROTECTANT IMPORT ATP-BINDING PROTEIN OSMV"/>
    <property type="match status" value="1"/>
</dbReference>
<dbReference type="RefSeq" id="WP_120188056.1">
    <property type="nucleotide sequence ID" value="NZ_MCHY01000002.1"/>
</dbReference>
<dbReference type="InterPro" id="IPR005892">
    <property type="entry name" value="Gly-betaine_transp_ATP-bd"/>
</dbReference>
<name>A0A419SQK5_9BACL</name>
<dbReference type="GO" id="GO:0005886">
    <property type="term" value="C:plasma membrane"/>
    <property type="evidence" value="ECO:0007669"/>
    <property type="project" value="UniProtKB-SubCell"/>
</dbReference>
<evidence type="ECO:0000259" key="11">
    <source>
        <dbReference type="PROSITE" id="PS51371"/>
    </source>
</evidence>
<dbReference type="SMART" id="SM00382">
    <property type="entry name" value="AAA"/>
    <property type="match status" value="1"/>
</dbReference>
<dbReference type="InterPro" id="IPR000644">
    <property type="entry name" value="CBS_dom"/>
</dbReference>
<dbReference type="Gene3D" id="3.10.580.10">
    <property type="entry name" value="CBS-domain"/>
    <property type="match status" value="1"/>
</dbReference>
<evidence type="ECO:0000256" key="1">
    <source>
        <dbReference type="ARBA" id="ARBA00005417"/>
    </source>
</evidence>
<dbReference type="PROSITE" id="PS50893">
    <property type="entry name" value="ABC_TRANSPORTER_2"/>
    <property type="match status" value="1"/>
</dbReference>
<dbReference type="SMART" id="SM00116">
    <property type="entry name" value="CBS"/>
    <property type="match status" value="2"/>
</dbReference>
<evidence type="ECO:0000256" key="4">
    <source>
        <dbReference type="ARBA" id="ARBA00022741"/>
    </source>
</evidence>
<dbReference type="EMBL" id="MCHY01000002">
    <property type="protein sequence ID" value="RKD26772.1"/>
    <property type="molecule type" value="Genomic_DNA"/>
</dbReference>
<keyword evidence="2 9" id="KW-0813">Transport</keyword>
<feature type="domain" description="CBS" evidence="11">
    <location>
        <begin position="255"/>
        <end position="313"/>
    </location>
</feature>
<dbReference type="EC" id="7.6.2.9" evidence="9"/>
<evidence type="ECO:0000256" key="8">
    <source>
        <dbReference type="PROSITE-ProRule" id="PRU00703"/>
    </source>
</evidence>
<evidence type="ECO:0000256" key="3">
    <source>
        <dbReference type="ARBA" id="ARBA00022737"/>
    </source>
</evidence>
<gene>
    <name evidence="12" type="ORF">BEP19_16360</name>
</gene>
<dbReference type="NCBIfam" id="TIGR01186">
    <property type="entry name" value="proV"/>
    <property type="match status" value="1"/>
</dbReference>
<dbReference type="GO" id="GO:0016887">
    <property type="term" value="F:ATP hydrolysis activity"/>
    <property type="evidence" value="ECO:0007669"/>
    <property type="project" value="UniProtKB-UniRule"/>
</dbReference>
<evidence type="ECO:0000313" key="13">
    <source>
        <dbReference type="Proteomes" id="UP000284219"/>
    </source>
</evidence>
<dbReference type="GO" id="GO:0031460">
    <property type="term" value="P:glycine betaine transport"/>
    <property type="evidence" value="ECO:0007669"/>
    <property type="project" value="InterPro"/>
</dbReference>
<keyword evidence="6" id="KW-0029">Amino-acid transport</keyword>
<evidence type="ECO:0000256" key="9">
    <source>
        <dbReference type="RuleBase" id="RU369116"/>
    </source>
</evidence>
<keyword evidence="9" id="KW-0472">Membrane</keyword>
<keyword evidence="9" id="KW-1003">Cell membrane</keyword>
<dbReference type="OrthoDB" id="9802264at2"/>
<evidence type="ECO:0000256" key="5">
    <source>
        <dbReference type="ARBA" id="ARBA00022840"/>
    </source>
</evidence>
<comment type="catalytic activity">
    <reaction evidence="9">
        <text>a quaternary ammonium(out) + ATP + H2O = a quaternary ammonium(in) + ADP + phosphate + H(+)</text>
        <dbReference type="Rhea" id="RHEA:11036"/>
        <dbReference type="ChEBI" id="CHEBI:15377"/>
        <dbReference type="ChEBI" id="CHEBI:15378"/>
        <dbReference type="ChEBI" id="CHEBI:30616"/>
        <dbReference type="ChEBI" id="CHEBI:35267"/>
        <dbReference type="ChEBI" id="CHEBI:43474"/>
        <dbReference type="ChEBI" id="CHEBI:456216"/>
    </reaction>
</comment>
<dbReference type="InterPro" id="IPR003593">
    <property type="entry name" value="AAA+_ATPase"/>
</dbReference>
<dbReference type="PROSITE" id="PS51371">
    <property type="entry name" value="CBS"/>
    <property type="match status" value="2"/>
</dbReference>
<keyword evidence="5 9" id="KW-0067">ATP-binding</keyword>
<keyword evidence="3" id="KW-0677">Repeat</keyword>
<dbReference type="Proteomes" id="UP000284219">
    <property type="component" value="Unassembled WGS sequence"/>
</dbReference>
<dbReference type="GO" id="GO:0005524">
    <property type="term" value="F:ATP binding"/>
    <property type="evidence" value="ECO:0007669"/>
    <property type="project" value="UniProtKB-UniRule"/>
</dbReference>
<comment type="similarity">
    <text evidence="1 9">Belongs to the ABC transporter superfamily.</text>
</comment>
<feature type="domain" description="CBS" evidence="11">
    <location>
        <begin position="315"/>
        <end position="371"/>
    </location>
</feature>
<sequence length="376" mass="42068">MIKFDNVSKIFGDGTKGVDSVSFEIPAGEFLVLIGPSGSGKSTTMKMINQMIPATHGTITVDGKDIKDLNAAQLRRNIGYVIQQIGLFPHYTIEKNIAIVPQLKGWDKQKIKERVTELLQLVGLDPDTFRDRYPKELSGGQQQRVGVARALASDPDIILMDEPFGALDPITREQLQEELLSLQQKLRKTIVFVTHDMDEALRMGDRIAIMKDGKLLQLDTPEVLLHDPADGFVEEFIGKHQIIQNPELMPVTEVMREQVVSSYAHRSPEKALSTMRQRKITHLIIINEDRTFKGIVSASDLIRTMDSIRTLEEIVDTSELTLSHNDSAKHAIVKMARSSTGIIPVLNDHKQVIGLVTRGTLLSALSSQWTEMEEEE</sequence>
<dbReference type="Pfam" id="PF00571">
    <property type="entry name" value="CBS"/>
    <property type="match status" value="2"/>
</dbReference>
<reference evidence="12 13" key="1">
    <citation type="submission" date="2016-08" db="EMBL/GenBank/DDBJ databases">
        <title>Novel Firmicute Genomes.</title>
        <authorList>
            <person name="Poppleton D.I."/>
            <person name="Gribaldo S."/>
        </authorList>
    </citation>
    <scope>NUCLEOTIDE SEQUENCE [LARGE SCALE GENOMIC DNA]</scope>
    <source>
        <strain evidence="12 13">RAOx-1</strain>
    </source>
</reference>
<dbReference type="GO" id="GO:0006970">
    <property type="term" value="P:response to osmotic stress"/>
    <property type="evidence" value="ECO:0007669"/>
    <property type="project" value="UniProtKB-ARBA"/>
</dbReference>
<keyword evidence="9" id="KW-0997">Cell inner membrane</keyword>
<dbReference type="AlphaFoldDB" id="A0A419SQK5"/>
<dbReference type="PROSITE" id="PS00211">
    <property type="entry name" value="ABC_TRANSPORTER_1"/>
    <property type="match status" value="1"/>
</dbReference>
<comment type="subunit">
    <text evidence="9">The complex is probably composed of two ATP-binding proteins, two transmembrane proteins and a solute-binding protein.</text>
</comment>
<dbReference type="FunFam" id="3.40.50.300:FF:000201">
    <property type="entry name" value="Glycine betaine/L-proline ABC transporter ATP-binding protein"/>
    <property type="match status" value="1"/>
</dbReference>
<keyword evidence="4 9" id="KW-0547">Nucleotide-binding</keyword>
<dbReference type="PANTHER" id="PTHR43117">
    <property type="entry name" value="OSMOPROTECTANT IMPORT ATP-BINDING PROTEIN OSMV"/>
    <property type="match status" value="1"/>
</dbReference>
<dbReference type="Pfam" id="PF00005">
    <property type="entry name" value="ABC_tran"/>
    <property type="match status" value="1"/>
</dbReference>
<evidence type="ECO:0000256" key="2">
    <source>
        <dbReference type="ARBA" id="ARBA00022448"/>
    </source>
</evidence>
<organism evidence="12 13">
    <name type="scientific">Ammoniphilus oxalaticus</name>
    <dbReference type="NCBI Taxonomy" id="66863"/>
    <lineage>
        <taxon>Bacteria</taxon>
        <taxon>Bacillati</taxon>
        <taxon>Bacillota</taxon>
        <taxon>Bacilli</taxon>
        <taxon>Bacillales</taxon>
        <taxon>Paenibacillaceae</taxon>
        <taxon>Aneurinibacillus group</taxon>
        <taxon>Ammoniphilus</taxon>
    </lineage>
</organism>
<dbReference type="InterPro" id="IPR003439">
    <property type="entry name" value="ABC_transporter-like_ATP-bd"/>
</dbReference>
<evidence type="ECO:0000256" key="7">
    <source>
        <dbReference type="ARBA" id="ARBA00023122"/>
    </source>
</evidence>
<dbReference type="GO" id="GO:0006865">
    <property type="term" value="P:amino acid transport"/>
    <property type="evidence" value="ECO:0007669"/>
    <property type="project" value="UniProtKB-UniRule"/>
</dbReference>
<evidence type="ECO:0000256" key="6">
    <source>
        <dbReference type="ARBA" id="ARBA00022970"/>
    </source>
</evidence>